<comment type="caution">
    <text evidence="8">The sequence shown here is derived from an EMBL/GenBank/DDBJ whole genome shotgun (WGS) entry which is preliminary data.</text>
</comment>
<keyword evidence="9" id="KW-1185">Reference proteome</keyword>
<evidence type="ECO:0000256" key="7">
    <source>
        <dbReference type="SAM" id="Phobius"/>
    </source>
</evidence>
<evidence type="ECO:0000313" key="8">
    <source>
        <dbReference type="EMBL" id="RYC72739.1"/>
    </source>
</evidence>
<dbReference type="PANTHER" id="PTHR19139:SF199">
    <property type="entry name" value="MIP17260P"/>
    <property type="match status" value="1"/>
</dbReference>
<reference evidence="8 9" key="1">
    <citation type="journal article" date="2018" name="bioRxiv">
        <title>Evidence of independent acquisition and adaption of ultra-small bacteria to human hosts across the highly diverse yet reduced genomes of the phylum Saccharibacteria.</title>
        <authorList>
            <person name="McLean J.S."/>
            <person name="Bor B."/>
            <person name="To T.T."/>
            <person name="Liu Q."/>
            <person name="Kearns K.A."/>
            <person name="Solden L.M."/>
            <person name="Wrighton K.C."/>
            <person name="He X."/>
            <person name="Shi W."/>
        </authorList>
    </citation>
    <scope>NUCLEOTIDE SEQUENCE [LARGE SCALE GENOMIC DNA]</scope>
    <source>
        <strain evidence="8 9">TM7_CMJM_G6_1_HOT_870</strain>
    </source>
</reference>
<evidence type="ECO:0000313" key="9">
    <source>
        <dbReference type="Proteomes" id="UP001190925"/>
    </source>
</evidence>
<evidence type="ECO:0000256" key="3">
    <source>
        <dbReference type="ARBA" id="ARBA00022692"/>
    </source>
</evidence>
<sequence>MATKKKVVKDNKKTSKENTVIKKVEDKGSTIVKNIVKSLSDPAVLVTVLAEFIGTFVLATVVCISNGQPLMLMFALMAVVLMIGTVSGAYVNPLLTVGAWATKRISTAKALLYVIAQVLGAMLSFVLVKSYIDSLGVGDASQLGQAPQMFSATKITEGKEMLVLFAELLGAFIFSFAVARVTDKNDEKTDIAKAFGVGGAGLVAVFIANTFASIMGGIAIVNPAIAVTLQAFTIKNQSASWSFAIYLGAALIGGILGFVLNSLMNKASKK</sequence>
<dbReference type="SUPFAM" id="SSF81338">
    <property type="entry name" value="Aquaporin-like"/>
    <property type="match status" value="1"/>
</dbReference>
<dbReference type="Proteomes" id="UP001190925">
    <property type="component" value="Unassembled WGS sequence"/>
</dbReference>
<dbReference type="Gene3D" id="1.20.1080.10">
    <property type="entry name" value="Glycerol uptake facilitator protein"/>
    <property type="match status" value="1"/>
</dbReference>
<dbReference type="PANTHER" id="PTHR19139">
    <property type="entry name" value="AQUAPORIN TRANSPORTER"/>
    <property type="match status" value="1"/>
</dbReference>
<name>A0ABY0FJX7_9BACT</name>
<dbReference type="InterPro" id="IPR000425">
    <property type="entry name" value="MIP"/>
</dbReference>
<dbReference type="RefSeq" id="WP_129718653.1">
    <property type="nucleotide sequence ID" value="NZ_PRLK01000003.1"/>
</dbReference>
<evidence type="ECO:0000256" key="2">
    <source>
        <dbReference type="ARBA" id="ARBA00006175"/>
    </source>
</evidence>
<accession>A0ABY0FJX7</accession>
<feature type="transmembrane region" description="Helical" evidence="7">
    <location>
        <begin position="43"/>
        <end position="64"/>
    </location>
</feature>
<dbReference type="InterPro" id="IPR034294">
    <property type="entry name" value="Aquaporin_transptr"/>
</dbReference>
<evidence type="ECO:0000256" key="1">
    <source>
        <dbReference type="ARBA" id="ARBA00004141"/>
    </source>
</evidence>
<comment type="similarity">
    <text evidence="2 6">Belongs to the MIP/aquaporin (TC 1.A.8) family.</text>
</comment>
<gene>
    <name evidence="8" type="primary">aqpZ</name>
    <name evidence="8" type="ORF">G6CMJM_00231</name>
</gene>
<evidence type="ECO:0000256" key="6">
    <source>
        <dbReference type="RuleBase" id="RU000477"/>
    </source>
</evidence>
<dbReference type="Pfam" id="PF00230">
    <property type="entry name" value="MIP"/>
    <property type="match status" value="1"/>
</dbReference>
<evidence type="ECO:0000256" key="4">
    <source>
        <dbReference type="ARBA" id="ARBA00022989"/>
    </source>
</evidence>
<feature type="transmembrane region" description="Helical" evidence="7">
    <location>
        <begin position="194"/>
        <end position="221"/>
    </location>
</feature>
<keyword evidence="3 6" id="KW-0812">Transmembrane</keyword>
<dbReference type="InterPro" id="IPR023271">
    <property type="entry name" value="Aquaporin-like"/>
</dbReference>
<keyword evidence="6" id="KW-0813">Transport</keyword>
<feature type="transmembrane region" description="Helical" evidence="7">
    <location>
        <begin position="111"/>
        <end position="132"/>
    </location>
</feature>
<organism evidence="8 9">
    <name type="scientific">Candidatus Nanogingivalis gingivitcus</name>
    <dbReference type="NCBI Taxonomy" id="2171992"/>
    <lineage>
        <taxon>Bacteria</taxon>
        <taxon>Candidatus Saccharimonadota</taxon>
        <taxon>Candidatus Nanosyncoccalia</taxon>
        <taxon>Candidatus Nanogingivales</taxon>
        <taxon>Candidatus Nanogingivalaceae</taxon>
        <taxon>Candidatus Nanogingivalis</taxon>
    </lineage>
</organism>
<feature type="transmembrane region" description="Helical" evidence="7">
    <location>
        <begin position="70"/>
        <end position="91"/>
    </location>
</feature>
<feature type="transmembrane region" description="Helical" evidence="7">
    <location>
        <begin position="161"/>
        <end position="182"/>
    </location>
</feature>
<dbReference type="PRINTS" id="PR00783">
    <property type="entry name" value="MINTRINSICP"/>
</dbReference>
<feature type="transmembrane region" description="Helical" evidence="7">
    <location>
        <begin position="241"/>
        <end position="260"/>
    </location>
</feature>
<evidence type="ECO:0000256" key="5">
    <source>
        <dbReference type="ARBA" id="ARBA00023136"/>
    </source>
</evidence>
<keyword evidence="5 7" id="KW-0472">Membrane</keyword>
<reference evidence="8 9" key="2">
    <citation type="journal article" date="2020" name="Cell Rep.">
        <title>Acquisition and Adaptation of Ultra-small Parasitic Reduced Genome Bacteria to Mammalian Hosts.</title>
        <authorList>
            <person name="McLean J.S."/>
            <person name="Bor B."/>
            <person name="Kerns K.A."/>
            <person name="Liu Q."/>
            <person name="To T.T."/>
            <person name="Solden L."/>
            <person name="Hendrickson E.L."/>
            <person name="Wrighton K."/>
            <person name="Shi W."/>
            <person name="He X."/>
        </authorList>
    </citation>
    <scope>NUCLEOTIDE SEQUENCE [LARGE SCALE GENOMIC DNA]</scope>
    <source>
        <strain evidence="8 9">TM7_CMJM_G6_1_HOT_870</strain>
    </source>
</reference>
<comment type="subcellular location">
    <subcellularLocation>
        <location evidence="1">Membrane</location>
        <topology evidence="1">Multi-pass membrane protein</topology>
    </subcellularLocation>
</comment>
<dbReference type="EMBL" id="PRLK01000003">
    <property type="protein sequence ID" value="RYC72739.1"/>
    <property type="molecule type" value="Genomic_DNA"/>
</dbReference>
<protein>
    <submittedName>
        <fullName evidence="8">Aquaporin Z</fullName>
    </submittedName>
</protein>
<proteinExistence type="inferred from homology"/>
<keyword evidence="4 7" id="KW-1133">Transmembrane helix</keyword>